<gene>
    <name evidence="2" type="ORF">HYALB_00011633</name>
</gene>
<dbReference type="OrthoDB" id="3540721at2759"/>
<evidence type="ECO:0000313" key="3">
    <source>
        <dbReference type="Proteomes" id="UP000701801"/>
    </source>
</evidence>
<evidence type="ECO:0000313" key="2">
    <source>
        <dbReference type="EMBL" id="CAG8974483.1"/>
    </source>
</evidence>
<accession>A0A9N9LI84</accession>
<organism evidence="2 3">
    <name type="scientific">Hymenoscyphus albidus</name>
    <dbReference type="NCBI Taxonomy" id="595503"/>
    <lineage>
        <taxon>Eukaryota</taxon>
        <taxon>Fungi</taxon>
        <taxon>Dikarya</taxon>
        <taxon>Ascomycota</taxon>
        <taxon>Pezizomycotina</taxon>
        <taxon>Leotiomycetes</taxon>
        <taxon>Helotiales</taxon>
        <taxon>Helotiaceae</taxon>
        <taxon>Hymenoscyphus</taxon>
    </lineage>
</organism>
<dbReference type="EMBL" id="CAJVRM010000106">
    <property type="protein sequence ID" value="CAG8974483.1"/>
    <property type="molecule type" value="Genomic_DNA"/>
</dbReference>
<sequence length="539" mass="62197">MSTEDIDDGYDGSDEWGEDNEDELKLPERLPSGSEMIEYETRVPPILYTLAEHDHTQGFGSFDFTQAEHFEAFKLWKPRRVGAYLSRPDLIGPEESKYSNRHLMTVEYQKLLAKKNGYVCLSAGQVKPDHETISPTGTSFGNQKTFLLLPIQRPDDQVFEPSMVPQGIRFYLSVSELDSENDREEVNHKSSRIPTSLYSDKESDTRDDVLSEIDTDSGVRDDFDWDEFDFGDSDVSEENESEVDSDTDSWSDSFGYKLEIRCIRVCIGGKRTMACPRHPFAEKGSSHLFPCDCTLQEFADYAFIRRLSHVSHQVSREVGTVIWQNAVLEVDELYALPAFARHHPAALPHIRGLVLPLRYMKWHTDTQTEDLSAACEFIRRYLTLTFLSVNFQSMPHLLSGVLKGRRKRKWTQMLRKWKLSFEFHIIVALSGRGNMKPPRGSVERLRALWLPKCLANGTELEEYYDLWDRKNTAKERKRFHIYGMYGTRETEGSYQLRVVECNKLGLQQSSPTSKRHFEVDGNVLGMENIEKEVLESEDY</sequence>
<reference evidence="2" key="1">
    <citation type="submission" date="2021-07" db="EMBL/GenBank/DDBJ databases">
        <authorList>
            <person name="Durling M."/>
        </authorList>
    </citation>
    <scope>NUCLEOTIDE SEQUENCE</scope>
</reference>
<protein>
    <submittedName>
        <fullName evidence="2">Uncharacterized protein</fullName>
    </submittedName>
</protein>
<dbReference type="Proteomes" id="UP000701801">
    <property type="component" value="Unassembled WGS sequence"/>
</dbReference>
<keyword evidence="3" id="KW-1185">Reference proteome</keyword>
<proteinExistence type="predicted"/>
<feature type="region of interest" description="Disordered" evidence="1">
    <location>
        <begin position="181"/>
        <end position="207"/>
    </location>
</feature>
<dbReference type="AlphaFoldDB" id="A0A9N9LI84"/>
<feature type="compositionally biased region" description="Acidic residues" evidence="1">
    <location>
        <begin position="1"/>
        <end position="22"/>
    </location>
</feature>
<comment type="caution">
    <text evidence="2">The sequence shown here is derived from an EMBL/GenBank/DDBJ whole genome shotgun (WGS) entry which is preliminary data.</text>
</comment>
<evidence type="ECO:0000256" key="1">
    <source>
        <dbReference type="SAM" id="MobiDB-lite"/>
    </source>
</evidence>
<name>A0A9N9LI84_9HELO</name>
<feature type="region of interest" description="Disordered" evidence="1">
    <location>
        <begin position="1"/>
        <end position="30"/>
    </location>
</feature>